<dbReference type="RefSeq" id="WP_102723426.1">
    <property type="nucleotide sequence ID" value="NZ_PNHG01000003.1"/>
</dbReference>
<organism evidence="1 2">
    <name type="scientific">Corynebacterium tuscaniense</name>
    <dbReference type="NCBI Taxonomy" id="302449"/>
    <lineage>
        <taxon>Bacteria</taxon>
        <taxon>Bacillati</taxon>
        <taxon>Actinomycetota</taxon>
        <taxon>Actinomycetes</taxon>
        <taxon>Mycobacteriales</taxon>
        <taxon>Corynebacteriaceae</taxon>
        <taxon>Corynebacterium</taxon>
    </lineage>
</organism>
<proteinExistence type="predicted"/>
<dbReference type="AlphaFoldDB" id="A0A2N6T6G7"/>
<dbReference type="EMBL" id="PNHG01000003">
    <property type="protein sequence ID" value="PMC64913.1"/>
    <property type="molecule type" value="Genomic_DNA"/>
</dbReference>
<comment type="caution">
    <text evidence="1">The sequence shown here is derived from an EMBL/GenBank/DDBJ whole genome shotgun (WGS) entry which is preliminary data.</text>
</comment>
<accession>A0A2N6T6G7</accession>
<reference evidence="1 2" key="1">
    <citation type="submission" date="2017-09" db="EMBL/GenBank/DDBJ databases">
        <title>Bacterial strain isolated from the female urinary microbiota.</title>
        <authorList>
            <person name="Thomas-White K."/>
            <person name="Kumar N."/>
            <person name="Forster S."/>
            <person name="Putonti C."/>
            <person name="Lawley T."/>
            <person name="Wolfe A.J."/>
        </authorList>
    </citation>
    <scope>NUCLEOTIDE SEQUENCE [LARGE SCALE GENOMIC DNA]</scope>
    <source>
        <strain evidence="1 2">UMB0792</strain>
    </source>
</reference>
<protein>
    <submittedName>
        <fullName evidence="1">Uncharacterized protein</fullName>
    </submittedName>
</protein>
<dbReference type="Proteomes" id="UP000235836">
    <property type="component" value="Unassembled WGS sequence"/>
</dbReference>
<name>A0A2N6T6G7_9CORY</name>
<evidence type="ECO:0000313" key="1">
    <source>
        <dbReference type="EMBL" id="PMC64913.1"/>
    </source>
</evidence>
<sequence length="95" mass="11088">MNKITIPDGDESFIVVSQRNSDDEEDAYDDLRTSHIRARWEAENQDWAVEYRNADTGEQFFTFTPSSDEVARLIKGWVTHHKDIASLTTWTPRQQ</sequence>
<keyword evidence="2" id="KW-1185">Reference proteome</keyword>
<gene>
    <name evidence="1" type="ORF">CJ203_02510</name>
</gene>
<evidence type="ECO:0000313" key="2">
    <source>
        <dbReference type="Proteomes" id="UP000235836"/>
    </source>
</evidence>